<organism evidence="2">
    <name type="scientific">Fusarium oxysporum Fo47</name>
    <dbReference type="NCBI Taxonomy" id="660027"/>
    <lineage>
        <taxon>Eukaryota</taxon>
        <taxon>Fungi</taxon>
        <taxon>Dikarya</taxon>
        <taxon>Ascomycota</taxon>
        <taxon>Pezizomycotina</taxon>
        <taxon>Sordariomycetes</taxon>
        <taxon>Hypocreomycetidae</taxon>
        <taxon>Hypocreales</taxon>
        <taxon>Nectriaceae</taxon>
        <taxon>Fusarium</taxon>
        <taxon>Fusarium oxysporum species complex</taxon>
    </lineage>
</organism>
<feature type="region of interest" description="Disordered" evidence="1">
    <location>
        <begin position="1"/>
        <end position="31"/>
    </location>
</feature>
<dbReference type="AlphaFoldDB" id="W9JR50"/>
<evidence type="ECO:0000313" key="2">
    <source>
        <dbReference type="EMBL" id="EWZ32105.1"/>
    </source>
</evidence>
<sequence length="97" mass="10717">MDHKETRENNRESVGDNNDNHSSLTHDLHQELVRPQANGACRGTLSVKPTLAIFKWADCSLTTGRHLAVHVRSGSFGCLKKAWLSHETKMHAATVAS</sequence>
<dbReference type="VEuPathDB" id="FungiDB:FOZG_15084"/>
<dbReference type="Proteomes" id="UP000030766">
    <property type="component" value="Unassembled WGS sequence"/>
</dbReference>
<accession>W9JR50</accession>
<proteinExistence type="predicted"/>
<reference evidence="2" key="2">
    <citation type="submission" date="2012-06" db="EMBL/GenBank/DDBJ databases">
        <title>Annotation of the Genome Sequence of Fusarium oxysporum Fo47.</title>
        <authorList>
            <consortium name="The Broad Institute Genomics Platform"/>
            <person name="Ma L.-J."/>
            <person name="Corby-Kistler H."/>
            <person name="Broz K."/>
            <person name="Gale L.R."/>
            <person name="Jonkers W."/>
            <person name="O'Donnell K."/>
            <person name="Ploetz R."/>
            <person name="Steinberg C."/>
            <person name="Schwartz D.C."/>
            <person name="VanEtten H."/>
            <person name="Zhou S."/>
            <person name="Young S.K."/>
            <person name="Zeng Q."/>
            <person name="Gargeya S."/>
            <person name="Fitzgerald M."/>
            <person name="Abouelleil A."/>
            <person name="Alvarado L."/>
            <person name="Chapman S.B."/>
            <person name="Gainer-Dewar J."/>
            <person name="Goldberg J."/>
            <person name="Griggs A."/>
            <person name="Gujja S."/>
            <person name="Hansen M."/>
            <person name="Howarth C."/>
            <person name="Imamovic A."/>
            <person name="Ireland A."/>
            <person name="Larimer J."/>
            <person name="McCowan C."/>
            <person name="Murphy C."/>
            <person name="Pearson M."/>
            <person name="Poon T.W."/>
            <person name="Priest M."/>
            <person name="Roberts A."/>
            <person name="Saif S."/>
            <person name="Shea T."/>
            <person name="Sykes S."/>
            <person name="Wortman J."/>
            <person name="Nusbaum C."/>
            <person name="Birren B."/>
        </authorList>
    </citation>
    <scope>NUCLEOTIDE SEQUENCE</scope>
    <source>
        <strain evidence="2">Fo47</strain>
    </source>
</reference>
<name>W9JR50_FUSOX</name>
<dbReference type="EMBL" id="JH717907">
    <property type="protein sequence ID" value="EWZ32105.1"/>
    <property type="molecule type" value="Genomic_DNA"/>
</dbReference>
<protein>
    <submittedName>
        <fullName evidence="2">Uncharacterized protein</fullName>
    </submittedName>
</protein>
<feature type="compositionally biased region" description="Basic and acidic residues" evidence="1">
    <location>
        <begin position="1"/>
        <end position="14"/>
    </location>
</feature>
<dbReference type="HOGENOM" id="CLU_2346742_0_0_1"/>
<reference evidence="2" key="1">
    <citation type="submission" date="2011-06" db="EMBL/GenBank/DDBJ databases">
        <title>The Genome Sequence of Fusarium oxysporum Fo47.</title>
        <authorList>
            <consortium name="The Broad Institute Genome Sequencing Platform"/>
            <person name="Ma L.-J."/>
            <person name="Gale L.R."/>
            <person name="Schwartz D.C."/>
            <person name="Zhou S."/>
            <person name="Corby-Kistler H."/>
            <person name="Young S.K."/>
            <person name="Zeng Q."/>
            <person name="Gargeya S."/>
            <person name="Fitzgerald M."/>
            <person name="Haas B."/>
            <person name="Abouelleil A."/>
            <person name="Alvarado L."/>
            <person name="Arachchi H.M."/>
            <person name="Berlin A."/>
            <person name="Brown A."/>
            <person name="Chapman S.B."/>
            <person name="Chen Z."/>
            <person name="Dunbar C."/>
            <person name="Freedman E."/>
            <person name="Gearin G."/>
            <person name="Gellesch M."/>
            <person name="Goldberg J."/>
            <person name="Griggs A."/>
            <person name="Gujja S."/>
            <person name="Heiman D."/>
            <person name="Howarth C."/>
            <person name="Larson L."/>
            <person name="Lui A."/>
            <person name="MacDonald P.J.P."/>
            <person name="Mehta T."/>
            <person name="Montmayeur A."/>
            <person name="Murphy C."/>
            <person name="Neiman D."/>
            <person name="Pearson M."/>
            <person name="Priest M."/>
            <person name="Roberts A."/>
            <person name="Saif S."/>
            <person name="Shea T."/>
            <person name="Shenoy N."/>
            <person name="Sisk P."/>
            <person name="Stolte C."/>
            <person name="Sykes S."/>
            <person name="Wortman J."/>
            <person name="Nusbaum C."/>
            <person name="Birren B."/>
        </authorList>
    </citation>
    <scope>NUCLEOTIDE SEQUENCE [LARGE SCALE GENOMIC DNA]</scope>
    <source>
        <strain evidence="2">Fo47</strain>
    </source>
</reference>
<gene>
    <name evidence="2" type="ORF">FOZG_15084</name>
</gene>
<evidence type="ECO:0000256" key="1">
    <source>
        <dbReference type="SAM" id="MobiDB-lite"/>
    </source>
</evidence>